<dbReference type="EMBL" id="CM001488">
    <property type="protein sequence ID" value="EIM64874.1"/>
    <property type="molecule type" value="Genomic_DNA"/>
</dbReference>
<evidence type="ECO:0000313" key="3">
    <source>
        <dbReference type="Proteomes" id="UP000005778"/>
    </source>
</evidence>
<sequence length="103" mass="11580">MSFKAAIQQKYSSLCPPALFQHIVSIFKQSDKIKEILINSDNDTIAKDATGHFSQIGLNQNIGHNVCWVERSEAQQLIGDSRGRDALEPMPVQRSQNLRTQIN</sequence>
<protein>
    <submittedName>
        <fullName evidence="2">Uncharacterized protein</fullName>
    </submittedName>
</protein>
<accession>I5B5W1</accession>
<feature type="region of interest" description="Disordered" evidence="1">
    <location>
        <begin position="81"/>
        <end position="103"/>
    </location>
</feature>
<evidence type="ECO:0000256" key="1">
    <source>
        <dbReference type="SAM" id="MobiDB-lite"/>
    </source>
</evidence>
<name>I5B5W1_9BACT</name>
<dbReference type="AlphaFoldDB" id="I5B5W1"/>
<proteinExistence type="predicted"/>
<dbReference type="Proteomes" id="UP000005778">
    <property type="component" value="Chromosome"/>
</dbReference>
<reference evidence="2 3" key="2">
    <citation type="submission" date="2012-02" db="EMBL/GenBank/DDBJ databases">
        <title>Improved High-Quality Draft sequence of Desulfobacter postgatei 2ac9.</title>
        <authorList>
            <consortium name="US DOE Joint Genome Institute"/>
            <person name="Lucas S."/>
            <person name="Han J."/>
            <person name="Lapidus A."/>
            <person name="Cheng J.-F."/>
            <person name="Goodwin L."/>
            <person name="Pitluck S."/>
            <person name="Peters L."/>
            <person name="Ovchinnikova G."/>
            <person name="Held B."/>
            <person name="Detter J.C."/>
            <person name="Han C."/>
            <person name="Tapia R."/>
            <person name="Land M."/>
            <person name="Hauser L."/>
            <person name="Kyrpides N."/>
            <person name="Ivanova N."/>
            <person name="Pagani I."/>
            <person name="Orellana R."/>
            <person name="Lovley D."/>
            <person name="Woyke T."/>
        </authorList>
    </citation>
    <scope>NUCLEOTIDE SEQUENCE [LARGE SCALE GENOMIC DNA]</scope>
    <source>
        <strain evidence="2 3">2ac9</strain>
    </source>
</reference>
<dbReference type="STRING" id="879212.DespoDRAFT_03066"/>
<dbReference type="HOGENOM" id="CLU_2259253_0_0_7"/>
<evidence type="ECO:0000313" key="2">
    <source>
        <dbReference type="EMBL" id="EIM64874.1"/>
    </source>
</evidence>
<gene>
    <name evidence="2" type="ORF">DespoDRAFT_03066</name>
</gene>
<reference evidence="2 3" key="1">
    <citation type="submission" date="2011-09" db="EMBL/GenBank/DDBJ databases">
        <authorList>
            <consortium name="US DOE Joint Genome Institute (JGI-PGF)"/>
            <person name="Lucas S."/>
            <person name="Han J."/>
            <person name="Lapidus A."/>
            <person name="Cheng J.-F."/>
            <person name="Goodwin L."/>
            <person name="Pitluck S."/>
            <person name="Peters L."/>
            <person name="Land M.L."/>
            <person name="Hauser L."/>
            <person name="Orellana R."/>
            <person name="Lovley D."/>
            <person name="Woyke T.J."/>
        </authorList>
    </citation>
    <scope>NUCLEOTIDE SEQUENCE [LARGE SCALE GENOMIC DNA]</scope>
    <source>
        <strain evidence="2 3">2ac9</strain>
    </source>
</reference>
<organism evidence="2 3">
    <name type="scientific">Desulfobacter postgatei 2ac9</name>
    <dbReference type="NCBI Taxonomy" id="879212"/>
    <lineage>
        <taxon>Bacteria</taxon>
        <taxon>Pseudomonadati</taxon>
        <taxon>Thermodesulfobacteriota</taxon>
        <taxon>Desulfobacteria</taxon>
        <taxon>Desulfobacterales</taxon>
        <taxon>Desulfobacteraceae</taxon>
        <taxon>Desulfobacter</taxon>
    </lineage>
</organism>
<keyword evidence="3" id="KW-1185">Reference proteome</keyword>
<feature type="compositionally biased region" description="Polar residues" evidence="1">
    <location>
        <begin position="93"/>
        <end position="103"/>
    </location>
</feature>